<dbReference type="Proteomes" id="UP000272238">
    <property type="component" value="Unassembled WGS sequence"/>
</dbReference>
<dbReference type="Gene3D" id="3.30.70.1110">
    <property type="entry name" value="Histidine kinase CheA-like, P2 response regulator-binding domain"/>
    <property type="match status" value="1"/>
</dbReference>
<dbReference type="InterPro" id="IPR004105">
    <property type="entry name" value="CheA-like_dim"/>
</dbReference>
<dbReference type="InterPro" id="IPR010808">
    <property type="entry name" value="CheA_P2-bd"/>
</dbReference>
<dbReference type="InterPro" id="IPR051315">
    <property type="entry name" value="Bact_Chemotaxis_CheA"/>
</dbReference>
<evidence type="ECO:0000313" key="16">
    <source>
        <dbReference type="EMBL" id="RKQ19814.1"/>
    </source>
</evidence>
<proteinExistence type="predicted"/>
<keyword evidence="5 11" id="KW-0597">Phosphoprotein</keyword>
<dbReference type="CDD" id="cd16916">
    <property type="entry name" value="HATPase_CheA-like"/>
    <property type="match status" value="1"/>
</dbReference>
<dbReference type="InterPro" id="IPR036890">
    <property type="entry name" value="HATPase_C_sf"/>
</dbReference>
<evidence type="ECO:0000256" key="4">
    <source>
        <dbReference type="ARBA" id="ARBA00022500"/>
    </source>
</evidence>
<dbReference type="OrthoDB" id="9803176at2"/>
<feature type="region of interest" description="Disordered" evidence="12">
    <location>
        <begin position="284"/>
        <end position="315"/>
    </location>
</feature>
<evidence type="ECO:0000256" key="7">
    <source>
        <dbReference type="ARBA" id="ARBA00022741"/>
    </source>
</evidence>
<evidence type="ECO:0000256" key="3">
    <source>
        <dbReference type="ARBA" id="ARBA00021495"/>
    </source>
</evidence>
<keyword evidence="9" id="KW-0067">ATP-binding</keyword>
<dbReference type="InterPro" id="IPR003594">
    <property type="entry name" value="HATPase_dom"/>
</dbReference>
<dbReference type="Pfam" id="PF02518">
    <property type="entry name" value="HATPase_c"/>
    <property type="match status" value="1"/>
</dbReference>
<dbReference type="GO" id="GO:0006935">
    <property type="term" value="P:chemotaxis"/>
    <property type="evidence" value="ECO:0007669"/>
    <property type="project" value="UniProtKB-KW"/>
</dbReference>
<dbReference type="InterPro" id="IPR002545">
    <property type="entry name" value="CheW-lke_dom"/>
</dbReference>
<dbReference type="Gene3D" id="3.30.565.10">
    <property type="entry name" value="Histidine kinase-like ATPase, C-terminal domain"/>
    <property type="match status" value="1"/>
</dbReference>
<dbReference type="GO" id="GO:0005737">
    <property type="term" value="C:cytoplasm"/>
    <property type="evidence" value="ECO:0007669"/>
    <property type="project" value="InterPro"/>
</dbReference>
<dbReference type="PROSITE" id="PS50109">
    <property type="entry name" value="HIS_KIN"/>
    <property type="match status" value="1"/>
</dbReference>
<accession>A0A494ZAY3</accession>
<evidence type="ECO:0000256" key="2">
    <source>
        <dbReference type="ARBA" id="ARBA00012438"/>
    </source>
</evidence>
<dbReference type="Gene3D" id="2.30.30.40">
    <property type="entry name" value="SH3 Domains"/>
    <property type="match status" value="1"/>
</dbReference>
<dbReference type="PANTHER" id="PTHR43395:SF1">
    <property type="entry name" value="CHEMOTAXIS PROTEIN CHEA"/>
    <property type="match status" value="1"/>
</dbReference>
<evidence type="ECO:0000259" key="13">
    <source>
        <dbReference type="PROSITE" id="PS50109"/>
    </source>
</evidence>
<dbReference type="Pfam" id="PF02895">
    <property type="entry name" value="H-kinase_dim"/>
    <property type="match status" value="1"/>
</dbReference>
<comment type="catalytic activity">
    <reaction evidence="1">
        <text>ATP + protein L-histidine = ADP + protein N-phospho-L-histidine.</text>
        <dbReference type="EC" id="2.7.13.3"/>
    </reaction>
</comment>
<evidence type="ECO:0000256" key="10">
    <source>
        <dbReference type="ARBA" id="ARBA00023012"/>
    </source>
</evidence>
<organism evidence="16 17">
    <name type="scientific">Ureibacillus endophyticus</name>
    <dbReference type="NCBI Taxonomy" id="1978490"/>
    <lineage>
        <taxon>Bacteria</taxon>
        <taxon>Bacillati</taxon>
        <taxon>Bacillota</taxon>
        <taxon>Bacilli</taxon>
        <taxon>Bacillales</taxon>
        <taxon>Caryophanaceae</taxon>
        <taxon>Ureibacillus</taxon>
    </lineage>
</organism>
<dbReference type="InterPro" id="IPR005467">
    <property type="entry name" value="His_kinase_dom"/>
</dbReference>
<dbReference type="InterPro" id="IPR036097">
    <property type="entry name" value="HisK_dim/P_sf"/>
</dbReference>
<evidence type="ECO:0000256" key="9">
    <source>
        <dbReference type="ARBA" id="ARBA00022840"/>
    </source>
</evidence>
<dbReference type="Pfam" id="PF01584">
    <property type="entry name" value="CheW"/>
    <property type="match status" value="1"/>
</dbReference>
<dbReference type="SMART" id="SM01231">
    <property type="entry name" value="H-kinase_dim"/>
    <property type="match status" value="1"/>
</dbReference>
<dbReference type="FunFam" id="3.30.565.10:FF:000016">
    <property type="entry name" value="Chemotaxis protein CheA, putative"/>
    <property type="match status" value="1"/>
</dbReference>
<dbReference type="InterPro" id="IPR036061">
    <property type="entry name" value="CheW-like_dom_sf"/>
</dbReference>
<dbReference type="InterPro" id="IPR008207">
    <property type="entry name" value="Sig_transdc_His_kin_Hpt_dom"/>
</dbReference>
<dbReference type="PROSITE" id="PS50894">
    <property type="entry name" value="HPT"/>
    <property type="match status" value="1"/>
</dbReference>
<dbReference type="SMART" id="SM00073">
    <property type="entry name" value="HPT"/>
    <property type="match status" value="1"/>
</dbReference>
<keyword evidence="7" id="KW-0547">Nucleotide-binding</keyword>
<dbReference type="InterPro" id="IPR037006">
    <property type="entry name" value="CheA-like_homodim_sf"/>
</dbReference>
<keyword evidence="6" id="KW-0808">Transferase</keyword>
<keyword evidence="10" id="KW-0902">Two-component regulatory system</keyword>
<evidence type="ECO:0000256" key="12">
    <source>
        <dbReference type="SAM" id="MobiDB-lite"/>
    </source>
</evidence>
<evidence type="ECO:0000256" key="5">
    <source>
        <dbReference type="ARBA" id="ARBA00022553"/>
    </source>
</evidence>
<dbReference type="GO" id="GO:0000155">
    <property type="term" value="F:phosphorelay sensor kinase activity"/>
    <property type="evidence" value="ECO:0007669"/>
    <property type="project" value="InterPro"/>
</dbReference>
<keyword evidence="8" id="KW-0418">Kinase</keyword>
<dbReference type="SUPFAM" id="SSF55052">
    <property type="entry name" value="CheY-binding domain of CheA"/>
    <property type="match status" value="1"/>
</dbReference>
<dbReference type="SUPFAM" id="SSF47384">
    <property type="entry name" value="Homodimeric domain of signal transducing histidine kinase"/>
    <property type="match status" value="1"/>
</dbReference>
<dbReference type="SUPFAM" id="SSF55874">
    <property type="entry name" value="ATPase domain of HSP90 chaperone/DNA topoisomerase II/histidine kinase"/>
    <property type="match status" value="1"/>
</dbReference>
<name>A0A494ZAY3_9BACL</name>
<dbReference type="PRINTS" id="PR00344">
    <property type="entry name" value="BCTRLSENSOR"/>
</dbReference>
<feature type="modified residue" description="Phosphohistidine" evidence="11">
    <location>
        <position position="46"/>
    </location>
</feature>
<dbReference type="SMART" id="SM00387">
    <property type="entry name" value="HATPase_c"/>
    <property type="match status" value="1"/>
</dbReference>
<dbReference type="AlphaFoldDB" id="A0A494ZAY3"/>
<dbReference type="SMART" id="SM00260">
    <property type="entry name" value="CheW"/>
    <property type="match status" value="1"/>
</dbReference>
<dbReference type="Gene3D" id="1.10.287.560">
    <property type="entry name" value="Histidine kinase CheA-like, homodimeric domain"/>
    <property type="match status" value="1"/>
</dbReference>
<gene>
    <name evidence="16" type="ORF">D8M03_01970</name>
</gene>
<dbReference type="InterPro" id="IPR004358">
    <property type="entry name" value="Sig_transdc_His_kin-like_C"/>
</dbReference>
<feature type="compositionally biased region" description="Low complexity" evidence="12">
    <location>
        <begin position="299"/>
        <end position="315"/>
    </location>
</feature>
<dbReference type="Pfam" id="PF01627">
    <property type="entry name" value="Hpt"/>
    <property type="match status" value="1"/>
</dbReference>
<dbReference type="RefSeq" id="WP_121213000.1">
    <property type="nucleotide sequence ID" value="NZ_JBBYAH010000001.1"/>
</dbReference>
<dbReference type="Gene3D" id="1.20.120.160">
    <property type="entry name" value="HPT domain"/>
    <property type="match status" value="1"/>
</dbReference>
<dbReference type="InterPro" id="IPR037052">
    <property type="entry name" value="CheA-like_P2_sf"/>
</dbReference>
<evidence type="ECO:0000256" key="8">
    <source>
        <dbReference type="ARBA" id="ARBA00022777"/>
    </source>
</evidence>
<evidence type="ECO:0000256" key="6">
    <source>
        <dbReference type="ARBA" id="ARBA00022679"/>
    </source>
</evidence>
<dbReference type="CDD" id="cd00088">
    <property type="entry name" value="HPT"/>
    <property type="match status" value="1"/>
</dbReference>
<feature type="compositionally biased region" description="Basic and acidic residues" evidence="12">
    <location>
        <begin position="287"/>
        <end position="298"/>
    </location>
</feature>
<feature type="domain" description="Histidine kinase" evidence="13">
    <location>
        <begin position="315"/>
        <end position="565"/>
    </location>
</feature>
<dbReference type="SUPFAM" id="SSF47226">
    <property type="entry name" value="Histidine-containing phosphotransfer domain, HPT domain"/>
    <property type="match status" value="1"/>
</dbReference>
<evidence type="ECO:0000259" key="14">
    <source>
        <dbReference type="PROSITE" id="PS50851"/>
    </source>
</evidence>
<dbReference type="InterPro" id="IPR036641">
    <property type="entry name" value="HPT_dom_sf"/>
</dbReference>
<dbReference type="Pfam" id="PF07194">
    <property type="entry name" value="P2"/>
    <property type="match status" value="1"/>
</dbReference>
<dbReference type="EC" id="2.7.13.3" evidence="2"/>
<reference evidence="16 17" key="1">
    <citation type="journal article" date="2016" name="Antonie Van Leeuwenhoek">
        <title>Lysinibacillus endophyticus sp. nov., an indole-3-acetic acid producing endophytic bacterium isolated from corn root (Zea mays cv. Xinken-5).</title>
        <authorList>
            <person name="Yu J."/>
            <person name="Guan X."/>
            <person name="Liu C."/>
            <person name="Xiang W."/>
            <person name="Yu Z."/>
            <person name="Liu X."/>
            <person name="Wang G."/>
        </authorList>
    </citation>
    <scope>NUCLEOTIDE SEQUENCE [LARGE SCALE GENOMIC DNA]</scope>
    <source>
        <strain evidence="16 17">DSM 100506</strain>
    </source>
</reference>
<dbReference type="InterPro" id="IPR035891">
    <property type="entry name" value="CheY-binding_CheA"/>
</dbReference>
<evidence type="ECO:0000259" key="15">
    <source>
        <dbReference type="PROSITE" id="PS50894"/>
    </source>
</evidence>
<sequence length="698" mass="77188">MEVNQYLEMFIEESKEHLQSCSDNLLELEKNPNDLGIVNEIFRSAHTLKGMSATMGYEDLADLTHKMENVLDAIRNEKIHVTPEILDIVFESVDHLEEMVMDIADGGDGKKDVSKTVEKLKRIESGESIQAIVNEMTTAAQEVAVSDVATVVSNLDYDDFEKTVLLQSTEQGFNAFEISVTLRDDCLLKAARVYMVFDILEKNGDVVKASPPVERLEEEQFDQTFQIAYITKTTAEELRSKIVKVSEIANVTVTPILKELLIQSTTEETVKPISAAIEPVQHSITPKIEEKSVEDTAKKSTPASSSSSSKQNTHAASKTIRVSIDRLDILMNLFEELVIDRGRLQSIASEVNHGELNETVERMSRTMGDLQNIVLTMRMIPIETVFNRFPKMVRTLSRDLKKKINLEIIGAETELDRTVIDEIGDPLVHLIRNSVDHGIESPEVRRANGKPEEGNVILRAYHSGNYVFIEIEDDGAGINRDKVLKKAISKGIVTKESALSLSDKQINELILASGFSTADVVSDISGRGVGLDVVKTTIESLGGSISIDSTEGVGSIFSIQLPLTLTIISVMLVEIEQEIYAIPLSSIIETSIIKNTDILNAHNQKVIDFRGKVVPLIFLEEIFEVPRKQPIDDEFHSVVIVRKGEKLAGLVVDSFIGQQEIVLKSLGNYLTNIFAISGATILGNGKVALIVDCNALMK</sequence>
<comment type="caution">
    <text evidence="16">The sequence shown here is derived from an EMBL/GenBank/DDBJ whole genome shotgun (WGS) entry which is preliminary data.</text>
</comment>
<dbReference type="EMBL" id="RBZN01000002">
    <property type="protein sequence ID" value="RKQ19814.1"/>
    <property type="molecule type" value="Genomic_DNA"/>
</dbReference>
<dbReference type="SUPFAM" id="SSF50341">
    <property type="entry name" value="CheW-like"/>
    <property type="match status" value="1"/>
</dbReference>
<dbReference type="PANTHER" id="PTHR43395">
    <property type="entry name" value="SENSOR HISTIDINE KINASE CHEA"/>
    <property type="match status" value="1"/>
</dbReference>
<evidence type="ECO:0000313" key="17">
    <source>
        <dbReference type="Proteomes" id="UP000272238"/>
    </source>
</evidence>
<dbReference type="PROSITE" id="PS50851">
    <property type="entry name" value="CHEW"/>
    <property type="match status" value="1"/>
</dbReference>
<keyword evidence="4" id="KW-0145">Chemotaxis</keyword>
<evidence type="ECO:0000256" key="11">
    <source>
        <dbReference type="PROSITE-ProRule" id="PRU00110"/>
    </source>
</evidence>
<dbReference type="GO" id="GO:0005524">
    <property type="term" value="F:ATP binding"/>
    <property type="evidence" value="ECO:0007669"/>
    <property type="project" value="UniProtKB-KW"/>
</dbReference>
<feature type="domain" description="CheW-like" evidence="14">
    <location>
        <begin position="567"/>
        <end position="698"/>
    </location>
</feature>
<feature type="domain" description="HPt" evidence="15">
    <location>
        <begin position="1"/>
        <end position="103"/>
    </location>
</feature>
<dbReference type="CDD" id="cd00731">
    <property type="entry name" value="CheA_reg"/>
    <property type="match status" value="1"/>
</dbReference>
<keyword evidence="17" id="KW-1185">Reference proteome</keyword>
<protein>
    <recommendedName>
        <fullName evidence="3">Chemotaxis protein CheA</fullName>
        <ecNumber evidence="2">2.7.13.3</ecNumber>
    </recommendedName>
</protein>
<evidence type="ECO:0000256" key="1">
    <source>
        <dbReference type="ARBA" id="ARBA00000085"/>
    </source>
</evidence>